<reference evidence="9 10" key="1">
    <citation type="submission" date="2019-05" db="EMBL/GenBank/DDBJ databases">
        <title>We sequenced the genome of Paenibacillus hemerocallicola KCTC 33185 for further insight into its adaptation and study the phylogeny of Paenibacillus.</title>
        <authorList>
            <person name="Narsing Rao M.P."/>
        </authorList>
    </citation>
    <scope>NUCLEOTIDE SEQUENCE [LARGE SCALE GENOMIC DNA]</scope>
    <source>
        <strain evidence="9 10">KCTC 33185</strain>
    </source>
</reference>
<feature type="binding site" evidence="6">
    <location>
        <position position="218"/>
    </location>
    <ligand>
        <name>FMN</name>
        <dbReference type="ChEBI" id="CHEBI:58210"/>
    </ligand>
</feature>
<protein>
    <submittedName>
        <fullName evidence="9">LLM class flavin-dependent oxidoreductase</fullName>
    </submittedName>
</protein>
<evidence type="ECO:0000313" key="10">
    <source>
        <dbReference type="Proteomes" id="UP000307943"/>
    </source>
</evidence>
<dbReference type="Gene3D" id="3.20.20.30">
    <property type="entry name" value="Luciferase-like domain"/>
    <property type="match status" value="1"/>
</dbReference>
<evidence type="ECO:0000256" key="5">
    <source>
        <dbReference type="ARBA" id="ARBA00033748"/>
    </source>
</evidence>
<evidence type="ECO:0000256" key="4">
    <source>
        <dbReference type="ARBA" id="ARBA00023033"/>
    </source>
</evidence>
<gene>
    <name evidence="9" type="ORF">FE784_31175</name>
</gene>
<dbReference type="OrthoDB" id="3265338at2"/>
<dbReference type="SUPFAM" id="SSF51679">
    <property type="entry name" value="Bacterial luciferase-like"/>
    <property type="match status" value="1"/>
</dbReference>
<keyword evidence="3" id="KW-0560">Oxidoreductase</keyword>
<keyword evidence="10" id="KW-1185">Reference proteome</keyword>
<evidence type="ECO:0000256" key="3">
    <source>
        <dbReference type="ARBA" id="ARBA00023002"/>
    </source>
</evidence>
<evidence type="ECO:0000256" key="2">
    <source>
        <dbReference type="ARBA" id="ARBA00022643"/>
    </source>
</evidence>
<dbReference type="CDD" id="cd01095">
    <property type="entry name" value="Nitrilotriacetate_monoxgenase"/>
    <property type="match status" value="1"/>
</dbReference>
<accession>A0A5C4SZW9</accession>
<comment type="similarity">
    <text evidence="5">Belongs to the NtaA/SnaA/DszA monooxygenase family.</text>
</comment>
<dbReference type="InterPro" id="IPR036661">
    <property type="entry name" value="Luciferase-like_sf"/>
</dbReference>
<evidence type="ECO:0000256" key="6">
    <source>
        <dbReference type="PIRSR" id="PIRSR000337-1"/>
    </source>
</evidence>
<feature type="binding site" evidence="6">
    <location>
        <position position="219"/>
    </location>
    <ligand>
        <name>FMN</name>
        <dbReference type="ChEBI" id="CHEBI:58210"/>
    </ligand>
</feature>
<comment type="caution">
    <text evidence="9">The sequence shown here is derived from an EMBL/GenBank/DDBJ whole genome shotgun (WGS) entry which is preliminary data.</text>
</comment>
<dbReference type="AlphaFoldDB" id="A0A5C4SZW9"/>
<evidence type="ECO:0000256" key="1">
    <source>
        <dbReference type="ARBA" id="ARBA00022630"/>
    </source>
</evidence>
<dbReference type="PANTHER" id="PTHR30011">
    <property type="entry name" value="ALKANESULFONATE MONOOXYGENASE-RELATED"/>
    <property type="match status" value="1"/>
</dbReference>
<feature type="binding site" evidence="6">
    <location>
        <position position="59"/>
    </location>
    <ligand>
        <name>FMN</name>
        <dbReference type="ChEBI" id="CHEBI:58210"/>
    </ligand>
</feature>
<evidence type="ECO:0000259" key="8">
    <source>
        <dbReference type="Pfam" id="PF00296"/>
    </source>
</evidence>
<feature type="binding site" evidence="6">
    <location>
        <position position="148"/>
    </location>
    <ligand>
        <name>FMN</name>
        <dbReference type="ChEBI" id="CHEBI:58210"/>
    </ligand>
</feature>
<dbReference type="PANTHER" id="PTHR30011:SF16">
    <property type="entry name" value="C2H2 FINGER DOMAIN TRANSCRIPTION FACTOR (EUROFUNG)-RELATED"/>
    <property type="match status" value="1"/>
</dbReference>
<evidence type="ECO:0000256" key="7">
    <source>
        <dbReference type="SAM" id="MobiDB-lite"/>
    </source>
</evidence>
<keyword evidence="4" id="KW-0503">Monooxygenase</keyword>
<dbReference type="PIRSF" id="PIRSF000337">
    <property type="entry name" value="NTA_MOA"/>
    <property type="match status" value="1"/>
</dbReference>
<dbReference type="GO" id="GO:0016705">
    <property type="term" value="F:oxidoreductase activity, acting on paired donors, with incorporation or reduction of molecular oxygen"/>
    <property type="evidence" value="ECO:0007669"/>
    <property type="project" value="InterPro"/>
</dbReference>
<dbReference type="NCBIfam" id="TIGR03860">
    <property type="entry name" value="FMN_nitrolo"/>
    <property type="match status" value="1"/>
</dbReference>
<feature type="region of interest" description="Disordered" evidence="7">
    <location>
        <begin position="432"/>
        <end position="453"/>
    </location>
</feature>
<dbReference type="Pfam" id="PF00296">
    <property type="entry name" value="Bac_luciferase"/>
    <property type="match status" value="1"/>
</dbReference>
<feature type="domain" description="Luciferase-like" evidence="8">
    <location>
        <begin position="24"/>
        <end position="384"/>
    </location>
</feature>
<sequence length="453" mass="49593">MSNRDRMMHLGMFYFTSGHHRAGWRHPDAHTGGPFHVPTLQQTVRTLERAKFDFVFLADFLVSGYHSSNIVMLEPLTLLSNLAAVTERIGLVATASTTYDEPYRLARAMASLDHLSGGRAGWNVVTSSHRDSAKNFGKDEHMDHALRYERAREFVKVAKGLWDSWEDDAFPMDQASGVFVDTTKRHVLDHKGEHFSVAGPLNIARSPQGYPVIVQAGSSEPGQELGAELAEVIFTAQDNIAEARAFYAAIKGRLGKNGRKDNDMLVMPGVLPIIGGTESEARGKLEQLQALVDADTAVDLTGLSGLIGADLSAYPLDGPLPELPETGVIKSRSKLLRDIAKRNDFTIRQLNQFITVSRGHFVAIGSPEQVADKLEQWFLERGADGFNVMPPHMPGGLDDFAEQVVPLLQKRGLFRTEYGGSTLRDHLGLARPANRHAASASGESVSSQQSVDS</sequence>
<dbReference type="InterPro" id="IPR011251">
    <property type="entry name" value="Luciferase-like_dom"/>
</dbReference>
<dbReference type="InterPro" id="IPR016215">
    <property type="entry name" value="NTA_MOA"/>
</dbReference>
<organism evidence="9 10">
    <name type="scientific">Paenibacillus hemerocallicola</name>
    <dbReference type="NCBI Taxonomy" id="1172614"/>
    <lineage>
        <taxon>Bacteria</taxon>
        <taxon>Bacillati</taxon>
        <taxon>Bacillota</taxon>
        <taxon>Bacilli</taxon>
        <taxon>Bacillales</taxon>
        <taxon>Paenibacillaceae</taxon>
        <taxon>Paenibacillus</taxon>
    </lineage>
</organism>
<keyword evidence="2 6" id="KW-0288">FMN</keyword>
<feature type="compositionally biased region" description="Low complexity" evidence="7">
    <location>
        <begin position="437"/>
        <end position="453"/>
    </location>
</feature>
<evidence type="ECO:0000313" key="9">
    <source>
        <dbReference type="EMBL" id="TNJ62352.1"/>
    </source>
</evidence>
<feature type="binding site" evidence="6">
    <location>
        <position position="144"/>
    </location>
    <ligand>
        <name>FMN</name>
        <dbReference type="ChEBI" id="CHEBI:58210"/>
    </ligand>
</feature>
<dbReference type="GO" id="GO:0004497">
    <property type="term" value="F:monooxygenase activity"/>
    <property type="evidence" value="ECO:0007669"/>
    <property type="project" value="UniProtKB-KW"/>
</dbReference>
<proteinExistence type="inferred from homology"/>
<dbReference type="RefSeq" id="WP_139606181.1">
    <property type="nucleotide sequence ID" value="NZ_VDCQ01000061.1"/>
</dbReference>
<name>A0A5C4SZW9_9BACL</name>
<feature type="binding site" evidence="6">
    <location>
        <position position="94"/>
    </location>
    <ligand>
        <name>FMN</name>
        <dbReference type="ChEBI" id="CHEBI:58210"/>
    </ligand>
</feature>
<keyword evidence="1 6" id="KW-0285">Flavoprotein</keyword>
<dbReference type="Proteomes" id="UP000307943">
    <property type="component" value="Unassembled WGS sequence"/>
</dbReference>
<dbReference type="InterPro" id="IPR051260">
    <property type="entry name" value="Diverse_substr_monoxygenases"/>
</dbReference>
<dbReference type="EMBL" id="VDCQ01000061">
    <property type="protein sequence ID" value="TNJ62352.1"/>
    <property type="molecule type" value="Genomic_DNA"/>
</dbReference>